<accession>A0A1T1D1E9</accession>
<comment type="caution">
    <text evidence="1">The sequence shown here is derived from an EMBL/GenBank/DDBJ whole genome shotgun (WGS) entry which is preliminary data.</text>
</comment>
<evidence type="ECO:0000313" key="1">
    <source>
        <dbReference type="EMBL" id="OOV34657.1"/>
    </source>
</evidence>
<proteinExistence type="predicted"/>
<sequence length="86" mass="9319">MDFFFTADLLGPDRCDVSAGDVATDWDEVLGAASIIARSLAFDLWAKPLMPRSLHRSFNSTTVRSLRDLSDELAAGDVLVMVVVCG</sequence>
<dbReference type="AlphaFoldDB" id="A0A1T1D1E9"/>
<dbReference type="Proteomes" id="UP000242636">
    <property type="component" value="Unassembled WGS sequence"/>
</dbReference>
<protein>
    <submittedName>
        <fullName evidence="1">Uncharacterized protein</fullName>
    </submittedName>
</protein>
<keyword evidence="2" id="KW-1185">Reference proteome</keyword>
<reference evidence="1 2" key="1">
    <citation type="submission" date="2017-02" db="EMBL/GenBank/DDBJ databases">
        <title>Draft Genome Sequences of 'Candidatus Synechococcus spongiarum', Cyanobacterial Symbionts of the Mediterranean Sponge Aplysina aerophoba from two locations.</title>
        <authorList>
            <person name="Slaby B.M."/>
            <person name="Hentschel U."/>
        </authorList>
    </citation>
    <scope>NUCLEOTIDE SEQUENCE [LARGE SCALE GENOMIC DNA]</scope>
    <source>
        <strain evidence="1">LMB bulk15M</strain>
    </source>
</reference>
<evidence type="ECO:0000313" key="2">
    <source>
        <dbReference type="Proteomes" id="UP000242636"/>
    </source>
</evidence>
<dbReference type="EMBL" id="MWLD01000030">
    <property type="protein sequence ID" value="OOV34657.1"/>
    <property type="molecule type" value="Genomic_DNA"/>
</dbReference>
<organism evidence="1 2">
    <name type="scientific">Candidatus Synechococcus spongiarum LMB bulk15M</name>
    <dbReference type="NCBI Taxonomy" id="1943582"/>
    <lineage>
        <taxon>Bacteria</taxon>
        <taxon>Bacillati</taxon>
        <taxon>Cyanobacteriota</taxon>
        <taxon>Cyanophyceae</taxon>
        <taxon>Synechococcales</taxon>
        <taxon>Synechococcaceae</taxon>
        <taxon>Synechococcus</taxon>
    </lineage>
</organism>
<gene>
    <name evidence="1" type="ORF">BV61_02280</name>
</gene>
<name>A0A1T1D1E9_9SYNE</name>